<dbReference type="InterPro" id="IPR015424">
    <property type="entry name" value="PyrdxlP-dep_Trfase"/>
</dbReference>
<dbReference type="InterPro" id="IPR001917">
    <property type="entry name" value="Aminotrans_II_pyridoxalP_BS"/>
</dbReference>
<reference evidence="22" key="1">
    <citation type="submission" date="2025-08" db="UniProtKB">
        <authorList>
            <consortium name="RefSeq"/>
        </authorList>
    </citation>
    <scope>IDENTIFICATION</scope>
    <source>
        <tissue evidence="22">Whole sample</tissue>
    </source>
</reference>
<accession>A0A8B8CMT3</accession>
<dbReference type="Proteomes" id="UP000694844">
    <property type="component" value="Chromosome 2"/>
</dbReference>
<sequence>MTIREIYNSPIEGEFSASQTVQGLESVKTKRMADIISEPFPGSITEQARIPVLSGLLHENDVLKTKPAVTYKQRINGHKRSCSETLHARSTPKKPDMDFQHDKKWASKFYESFEDPPILTSILTYISFLILILVGHIREFLKKLGIGRVKNISEPNIPGFVPLYQSWESFYHWYIYRRGKDTLYRAISSVPAAEMDVMDRVTDDHYWTFRYTGTCTRAINFGSYNYLGFSENKGPCADAVEKTVNQLGNAICASRQELGYLQIHKELDELVADYLGVEAAITVPMGFATNSMNLPALVEKGCLILSDELNHASLILGCRLSGAQIRTFKHNCMDDLEKKLQDAIIEQQPRTHRKWKKILIVVEGIYSMEGSIVKLPEVIRLKKKYKAYVYLDEAHSIGAIGPHGKGVVEYFGMDPKDIDIMMGTFTKSFGAVGGYIGGSKRLINHLRLRSHSAVYSSTMAPSIVQQVISSMNIILGRDNTRNGIKRINQLKWNTRYFRRRLQEMGFIVYGNKESPVVPMVTFAPAKVVFSRYCLEHGIGVTVAAFPAVPLEKSRIRFCLSASHTKEMLDKVLDMTDKLGDKLGLKLSRIEPALYDETDDQEEEK</sequence>
<dbReference type="GO" id="GO:0016020">
    <property type="term" value="C:membrane"/>
    <property type="evidence" value="ECO:0007669"/>
    <property type="project" value="UniProtKB-SubCell"/>
</dbReference>
<comment type="similarity">
    <text evidence="6 18">Belongs to the class-II pyridoxal-phosphate-dependent aminotransferase family.</text>
</comment>
<dbReference type="PANTHER" id="PTHR13693">
    <property type="entry name" value="CLASS II AMINOTRANSFERASE/8-AMINO-7-OXONONANOATE SYNTHASE"/>
    <property type="match status" value="1"/>
</dbReference>
<comment type="catalytic activity">
    <reaction evidence="17">
        <text>L-serine + hexadecanoyl-CoA + H(+) = 3-oxosphinganine + CO2 + CoA</text>
        <dbReference type="Rhea" id="RHEA:14761"/>
        <dbReference type="ChEBI" id="CHEBI:15378"/>
        <dbReference type="ChEBI" id="CHEBI:16526"/>
        <dbReference type="ChEBI" id="CHEBI:33384"/>
        <dbReference type="ChEBI" id="CHEBI:57287"/>
        <dbReference type="ChEBI" id="CHEBI:57379"/>
        <dbReference type="ChEBI" id="CHEBI:58299"/>
        <dbReference type="EC" id="2.3.1.50"/>
    </reaction>
</comment>
<evidence type="ECO:0000256" key="15">
    <source>
        <dbReference type="ARBA" id="ARBA00023136"/>
    </source>
</evidence>
<keyword evidence="8" id="KW-0808">Transferase</keyword>
<organism evidence="21 22">
    <name type="scientific">Crassostrea virginica</name>
    <name type="common">Eastern oyster</name>
    <dbReference type="NCBI Taxonomy" id="6565"/>
    <lineage>
        <taxon>Eukaryota</taxon>
        <taxon>Metazoa</taxon>
        <taxon>Spiralia</taxon>
        <taxon>Lophotrochozoa</taxon>
        <taxon>Mollusca</taxon>
        <taxon>Bivalvia</taxon>
        <taxon>Autobranchia</taxon>
        <taxon>Pteriomorphia</taxon>
        <taxon>Ostreida</taxon>
        <taxon>Ostreoidea</taxon>
        <taxon>Ostreidae</taxon>
        <taxon>Crassostrea</taxon>
    </lineage>
</organism>
<comment type="cofactor">
    <cofactor evidence="1 18">
        <name>pyridoxal 5'-phosphate</name>
        <dbReference type="ChEBI" id="CHEBI:597326"/>
    </cofactor>
</comment>
<evidence type="ECO:0000313" key="21">
    <source>
        <dbReference type="Proteomes" id="UP000694844"/>
    </source>
</evidence>
<dbReference type="FunFam" id="3.40.640.10:FF:000047">
    <property type="entry name" value="serine palmitoyltransferase 2 isoform X1"/>
    <property type="match status" value="1"/>
</dbReference>
<dbReference type="PANTHER" id="PTHR13693:SF3">
    <property type="entry name" value="LD36009P"/>
    <property type="match status" value="1"/>
</dbReference>
<feature type="domain" description="Aminotransferase class I/classII large" evidence="20">
    <location>
        <begin position="218"/>
        <end position="573"/>
    </location>
</feature>
<comment type="pathway">
    <text evidence="5">Sphingolipid metabolism.</text>
</comment>
<dbReference type="OrthoDB" id="65434at2759"/>
<evidence type="ECO:0000256" key="18">
    <source>
        <dbReference type="RuleBase" id="RU003693"/>
    </source>
</evidence>
<dbReference type="GO" id="GO:0005783">
    <property type="term" value="C:endoplasmic reticulum"/>
    <property type="evidence" value="ECO:0007669"/>
    <property type="project" value="UniProtKB-SubCell"/>
</dbReference>
<dbReference type="InterPro" id="IPR004839">
    <property type="entry name" value="Aminotransferase_I/II_large"/>
</dbReference>
<comment type="subcellular location">
    <subcellularLocation>
        <location evidence="2">Endoplasmic reticulum</location>
    </subcellularLocation>
    <subcellularLocation>
        <location evidence="3">Membrane</location>
    </subcellularLocation>
</comment>
<evidence type="ECO:0000256" key="12">
    <source>
        <dbReference type="ARBA" id="ARBA00022919"/>
    </source>
</evidence>
<evidence type="ECO:0000256" key="7">
    <source>
        <dbReference type="ARBA" id="ARBA00013220"/>
    </source>
</evidence>
<dbReference type="KEGG" id="cvn:111120597"/>
<keyword evidence="14" id="KW-0443">Lipid metabolism</keyword>
<evidence type="ECO:0000313" key="22">
    <source>
        <dbReference type="RefSeq" id="XP_022317142.1"/>
    </source>
</evidence>
<gene>
    <name evidence="22" type="primary">LOC111120597</name>
</gene>
<keyword evidence="13 19" id="KW-1133">Transmembrane helix</keyword>
<evidence type="ECO:0000256" key="17">
    <source>
        <dbReference type="ARBA" id="ARBA00048528"/>
    </source>
</evidence>
<dbReference type="SUPFAM" id="SSF53383">
    <property type="entry name" value="PLP-dependent transferases"/>
    <property type="match status" value="1"/>
</dbReference>
<dbReference type="InterPro" id="IPR015421">
    <property type="entry name" value="PyrdxlP-dep_Trfase_major"/>
</dbReference>
<evidence type="ECO:0000256" key="16">
    <source>
        <dbReference type="ARBA" id="ARBA00023315"/>
    </source>
</evidence>
<evidence type="ECO:0000256" key="6">
    <source>
        <dbReference type="ARBA" id="ARBA00008392"/>
    </source>
</evidence>
<evidence type="ECO:0000256" key="1">
    <source>
        <dbReference type="ARBA" id="ARBA00001933"/>
    </source>
</evidence>
<dbReference type="Pfam" id="PF00155">
    <property type="entry name" value="Aminotran_1_2"/>
    <property type="match status" value="1"/>
</dbReference>
<dbReference type="PROSITE" id="PS00599">
    <property type="entry name" value="AA_TRANSFER_CLASS_2"/>
    <property type="match status" value="1"/>
</dbReference>
<evidence type="ECO:0000256" key="19">
    <source>
        <dbReference type="SAM" id="Phobius"/>
    </source>
</evidence>
<keyword evidence="15 19" id="KW-0472">Membrane</keyword>
<evidence type="ECO:0000256" key="5">
    <source>
        <dbReference type="ARBA" id="ARBA00004991"/>
    </source>
</evidence>
<feature type="transmembrane region" description="Helical" evidence="19">
    <location>
        <begin position="118"/>
        <end position="137"/>
    </location>
</feature>
<dbReference type="GO" id="GO:0046512">
    <property type="term" value="P:sphingosine biosynthetic process"/>
    <property type="evidence" value="ECO:0007669"/>
    <property type="project" value="TreeGrafter"/>
</dbReference>
<keyword evidence="16" id="KW-0012">Acyltransferase</keyword>
<dbReference type="InterPro" id="IPR015422">
    <property type="entry name" value="PyrdxlP-dep_Trfase_small"/>
</dbReference>
<dbReference type="InterPro" id="IPR050087">
    <property type="entry name" value="AON_synthase_class-II"/>
</dbReference>
<dbReference type="GO" id="GO:0017059">
    <property type="term" value="C:serine palmitoyltransferase complex"/>
    <property type="evidence" value="ECO:0007669"/>
    <property type="project" value="TreeGrafter"/>
</dbReference>
<evidence type="ECO:0000256" key="14">
    <source>
        <dbReference type="ARBA" id="ARBA00023098"/>
    </source>
</evidence>
<proteinExistence type="inferred from homology"/>
<dbReference type="CDD" id="cd06454">
    <property type="entry name" value="KBL_like"/>
    <property type="match status" value="1"/>
</dbReference>
<name>A0A8B8CMT3_CRAVI</name>
<keyword evidence="21" id="KW-1185">Reference proteome</keyword>
<dbReference type="GeneID" id="111120597"/>
<comment type="pathway">
    <text evidence="4">Lipid metabolism; sphingolipid metabolism.</text>
</comment>
<protein>
    <recommendedName>
        <fullName evidence="7">serine C-palmitoyltransferase</fullName>
        <ecNumber evidence="7">2.3.1.50</ecNumber>
    </recommendedName>
</protein>
<dbReference type="GO" id="GO:0030170">
    <property type="term" value="F:pyridoxal phosphate binding"/>
    <property type="evidence" value="ECO:0007669"/>
    <property type="project" value="InterPro"/>
</dbReference>
<dbReference type="Gene3D" id="3.40.640.10">
    <property type="entry name" value="Type I PLP-dependent aspartate aminotransferase-like (Major domain)"/>
    <property type="match status" value="1"/>
</dbReference>
<dbReference type="GO" id="GO:0046513">
    <property type="term" value="P:ceramide biosynthetic process"/>
    <property type="evidence" value="ECO:0007669"/>
    <property type="project" value="TreeGrafter"/>
</dbReference>
<evidence type="ECO:0000256" key="11">
    <source>
        <dbReference type="ARBA" id="ARBA00022898"/>
    </source>
</evidence>
<keyword evidence="11 18" id="KW-0663">Pyridoxal phosphate</keyword>
<evidence type="ECO:0000256" key="13">
    <source>
        <dbReference type="ARBA" id="ARBA00022989"/>
    </source>
</evidence>
<dbReference type="RefSeq" id="XP_022317142.1">
    <property type="nucleotide sequence ID" value="XM_022461434.1"/>
</dbReference>
<dbReference type="EC" id="2.3.1.50" evidence="7"/>
<dbReference type="GO" id="GO:0004758">
    <property type="term" value="F:serine C-palmitoyltransferase activity"/>
    <property type="evidence" value="ECO:0007669"/>
    <property type="project" value="UniProtKB-EC"/>
</dbReference>
<evidence type="ECO:0000256" key="8">
    <source>
        <dbReference type="ARBA" id="ARBA00022679"/>
    </source>
</evidence>
<keyword evidence="12" id="KW-0746">Sphingolipid metabolism</keyword>
<dbReference type="Gene3D" id="3.90.1150.10">
    <property type="entry name" value="Aspartate Aminotransferase, domain 1"/>
    <property type="match status" value="1"/>
</dbReference>
<evidence type="ECO:0000256" key="9">
    <source>
        <dbReference type="ARBA" id="ARBA00022692"/>
    </source>
</evidence>
<evidence type="ECO:0000256" key="3">
    <source>
        <dbReference type="ARBA" id="ARBA00004370"/>
    </source>
</evidence>
<dbReference type="AlphaFoldDB" id="A0A8B8CMT3"/>
<evidence type="ECO:0000256" key="2">
    <source>
        <dbReference type="ARBA" id="ARBA00004240"/>
    </source>
</evidence>
<evidence type="ECO:0000256" key="10">
    <source>
        <dbReference type="ARBA" id="ARBA00022824"/>
    </source>
</evidence>
<keyword evidence="9 19" id="KW-0812">Transmembrane</keyword>
<evidence type="ECO:0000256" key="4">
    <source>
        <dbReference type="ARBA" id="ARBA00004760"/>
    </source>
</evidence>
<evidence type="ECO:0000259" key="20">
    <source>
        <dbReference type="Pfam" id="PF00155"/>
    </source>
</evidence>
<keyword evidence="10" id="KW-0256">Endoplasmic reticulum</keyword>